<keyword evidence="6 14" id="KW-0132">Cell division</keyword>
<dbReference type="NCBIfam" id="TIGR01082">
    <property type="entry name" value="murC"/>
    <property type="match status" value="1"/>
</dbReference>
<dbReference type="eggNOG" id="COG0773">
    <property type="taxonomic scope" value="Bacteria"/>
</dbReference>
<feature type="domain" description="Mur ligase central" evidence="17">
    <location>
        <begin position="120"/>
        <end position="300"/>
    </location>
</feature>
<dbReference type="Pfam" id="PF08245">
    <property type="entry name" value="Mur_ligase_M"/>
    <property type="match status" value="1"/>
</dbReference>
<dbReference type="Gene3D" id="3.90.190.20">
    <property type="entry name" value="Mur ligase, C-terminal domain"/>
    <property type="match status" value="1"/>
</dbReference>
<keyword evidence="7 14" id="KW-0547">Nucleotide-binding</keyword>
<dbReference type="InterPro" id="IPR036565">
    <property type="entry name" value="Mur-like_cat_sf"/>
</dbReference>
<dbReference type="InterPro" id="IPR000713">
    <property type="entry name" value="Mur_ligase_N"/>
</dbReference>
<evidence type="ECO:0000256" key="8">
    <source>
        <dbReference type="ARBA" id="ARBA00022840"/>
    </source>
</evidence>
<evidence type="ECO:0000313" key="18">
    <source>
        <dbReference type="EMBL" id="AFV89108.1"/>
    </source>
</evidence>
<dbReference type="GO" id="GO:0071555">
    <property type="term" value="P:cell wall organization"/>
    <property type="evidence" value="ECO:0007669"/>
    <property type="project" value="UniProtKB-KW"/>
</dbReference>
<evidence type="ECO:0000256" key="7">
    <source>
        <dbReference type="ARBA" id="ARBA00022741"/>
    </source>
</evidence>
<dbReference type="SUPFAM" id="SSF53244">
    <property type="entry name" value="MurD-like peptide ligases, peptide-binding domain"/>
    <property type="match status" value="1"/>
</dbReference>
<dbReference type="GO" id="GO:0009252">
    <property type="term" value="P:peptidoglycan biosynthetic process"/>
    <property type="evidence" value="ECO:0007669"/>
    <property type="project" value="UniProtKB-UniRule"/>
</dbReference>
<feature type="binding site" evidence="14">
    <location>
        <begin position="122"/>
        <end position="128"/>
    </location>
    <ligand>
        <name>ATP</name>
        <dbReference type="ChEBI" id="CHEBI:30616"/>
    </ligand>
</feature>
<dbReference type="GO" id="GO:0051301">
    <property type="term" value="P:cell division"/>
    <property type="evidence" value="ECO:0007669"/>
    <property type="project" value="UniProtKB-KW"/>
</dbReference>
<dbReference type="GO" id="GO:0008763">
    <property type="term" value="F:UDP-N-acetylmuramate-L-alanine ligase activity"/>
    <property type="evidence" value="ECO:0007669"/>
    <property type="project" value="UniProtKB-UniRule"/>
</dbReference>
<evidence type="ECO:0000256" key="9">
    <source>
        <dbReference type="ARBA" id="ARBA00022960"/>
    </source>
</evidence>
<dbReference type="HOGENOM" id="CLU_028104_2_1_11"/>
<dbReference type="UniPathway" id="UPA00219"/>
<keyword evidence="8 14" id="KW-0067">ATP-binding</keyword>
<feature type="domain" description="Mur ligase C-terminal" evidence="16">
    <location>
        <begin position="323"/>
        <end position="453"/>
    </location>
</feature>
<gene>
    <name evidence="14 18" type="primary">murC</name>
    <name evidence="18" type="ordered locus">PACID_12860</name>
</gene>
<comment type="function">
    <text evidence="14">Cell wall formation.</text>
</comment>
<evidence type="ECO:0000256" key="4">
    <source>
        <dbReference type="ARBA" id="ARBA00022490"/>
    </source>
</evidence>
<comment type="similarity">
    <text evidence="14">Belongs to the MurCDEF family.</text>
</comment>
<dbReference type="GO" id="GO:0005737">
    <property type="term" value="C:cytoplasm"/>
    <property type="evidence" value="ECO:0007669"/>
    <property type="project" value="UniProtKB-SubCell"/>
</dbReference>
<dbReference type="Pfam" id="PF01225">
    <property type="entry name" value="Mur_ligase"/>
    <property type="match status" value="1"/>
</dbReference>
<evidence type="ECO:0000256" key="12">
    <source>
        <dbReference type="ARBA" id="ARBA00023316"/>
    </source>
</evidence>
<evidence type="ECO:0000256" key="11">
    <source>
        <dbReference type="ARBA" id="ARBA00023306"/>
    </source>
</evidence>
<dbReference type="EMBL" id="CP003493">
    <property type="protein sequence ID" value="AFV89108.1"/>
    <property type="molecule type" value="Genomic_DNA"/>
</dbReference>
<dbReference type="KEGG" id="pbo:PACID_12860"/>
<dbReference type="Pfam" id="PF02875">
    <property type="entry name" value="Mur_ligase_C"/>
    <property type="match status" value="1"/>
</dbReference>
<evidence type="ECO:0000259" key="17">
    <source>
        <dbReference type="Pfam" id="PF08245"/>
    </source>
</evidence>
<dbReference type="InterPro" id="IPR050061">
    <property type="entry name" value="MurCDEF_pg_biosynth"/>
</dbReference>
<evidence type="ECO:0000256" key="3">
    <source>
        <dbReference type="ARBA" id="ARBA00012211"/>
    </source>
</evidence>
<dbReference type="STRING" id="1171373.PACID_12860"/>
<comment type="pathway">
    <text evidence="2 14">Cell wall biogenesis; peptidoglycan biosynthesis.</text>
</comment>
<feature type="domain" description="Mur ligase N-terminal catalytic" evidence="15">
    <location>
        <begin position="18"/>
        <end position="113"/>
    </location>
</feature>
<dbReference type="PANTHER" id="PTHR43445">
    <property type="entry name" value="UDP-N-ACETYLMURAMATE--L-ALANINE LIGASE-RELATED"/>
    <property type="match status" value="1"/>
</dbReference>
<keyword evidence="12 14" id="KW-0961">Cell wall biogenesis/degradation</keyword>
<accession>K7RVU2</accession>
<dbReference type="InterPro" id="IPR005758">
    <property type="entry name" value="UDP-N-AcMur_Ala_ligase_MurC"/>
</dbReference>
<dbReference type="InterPro" id="IPR004101">
    <property type="entry name" value="Mur_ligase_C"/>
</dbReference>
<dbReference type="Gene3D" id="3.40.50.720">
    <property type="entry name" value="NAD(P)-binding Rossmann-like Domain"/>
    <property type="match status" value="1"/>
</dbReference>
<dbReference type="InterPro" id="IPR036615">
    <property type="entry name" value="Mur_ligase_C_dom_sf"/>
</dbReference>
<dbReference type="PANTHER" id="PTHR43445:SF3">
    <property type="entry name" value="UDP-N-ACETYLMURAMATE--L-ALANINE LIGASE"/>
    <property type="match status" value="1"/>
</dbReference>
<dbReference type="AlphaFoldDB" id="K7RVU2"/>
<comment type="subcellular location">
    <subcellularLocation>
        <location evidence="1 14">Cytoplasm</location>
    </subcellularLocation>
</comment>
<evidence type="ECO:0000256" key="2">
    <source>
        <dbReference type="ARBA" id="ARBA00004752"/>
    </source>
</evidence>
<keyword evidence="11 14" id="KW-0131">Cell cycle</keyword>
<evidence type="ECO:0000256" key="14">
    <source>
        <dbReference type="HAMAP-Rule" id="MF_00046"/>
    </source>
</evidence>
<dbReference type="Proteomes" id="UP000000214">
    <property type="component" value="Chromosome"/>
</dbReference>
<organism evidence="18 19">
    <name type="scientific">Acidipropionibacterium acidipropionici (strain ATCC 4875 / DSM 20272 / JCM 6432 / NBRC 12425 / NCIMB 8070 / 4)</name>
    <name type="common">Propionibacterium acidipropionici</name>
    <dbReference type="NCBI Taxonomy" id="1171373"/>
    <lineage>
        <taxon>Bacteria</taxon>
        <taxon>Bacillati</taxon>
        <taxon>Actinomycetota</taxon>
        <taxon>Actinomycetes</taxon>
        <taxon>Propionibacteriales</taxon>
        <taxon>Propionibacteriaceae</taxon>
        <taxon>Acidipropionibacterium</taxon>
    </lineage>
</organism>
<proteinExistence type="inferred from homology"/>
<evidence type="ECO:0000256" key="5">
    <source>
        <dbReference type="ARBA" id="ARBA00022598"/>
    </source>
</evidence>
<sequence>MALREPVDLADPHSIGPVHFIAIGGAGMSGVARIYQELGVSVSGSDQVDSANLRALAEAGVRTWVGHDPSHLDGARTVVVSSAIRPDNPELVEANRRGLRIWHRSAALAALMLGREGVSVAGTHGKTTTTGMIAVMLAHAGADPSYVIGSPLASTGRSAHLGGGSAFVVEADESDGSFLQYPSRIVVVTNVEADHLDNWGTPDAYFDGFVRMATRPEVRYVVANLDDPGAAHLVSRLASTGSVQVVTYGEAADADVRFSDLDLEGATASATLTSGRQSGRLDLQVPGRYNLSNAAAAYCAGSLLGIGHDELLAGAASFTGTLRRFQLIGSRGGVRVYDDYAHHPTEIRATLVAARRAAGQGRVIACFQPHLYSRTQEFAHEFGVALALADRVLVTDIYGSREDPVPGVTGALVEAAVEDAGGSSRYVPDKGDLPAALAEEARPGDLIITLGAGDVTLVGPLLLPLLPEDGAEREPTVDRPGRPV</sequence>
<evidence type="ECO:0000259" key="16">
    <source>
        <dbReference type="Pfam" id="PF02875"/>
    </source>
</evidence>
<evidence type="ECO:0000256" key="6">
    <source>
        <dbReference type="ARBA" id="ARBA00022618"/>
    </source>
</evidence>
<keyword evidence="5 14" id="KW-0436">Ligase</keyword>
<dbReference type="PATRIC" id="fig|1171373.8.peg.1282"/>
<evidence type="ECO:0000256" key="1">
    <source>
        <dbReference type="ARBA" id="ARBA00004496"/>
    </source>
</evidence>
<dbReference type="GO" id="GO:0005524">
    <property type="term" value="F:ATP binding"/>
    <property type="evidence" value="ECO:0007669"/>
    <property type="project" value="UniProtKB-UniRule"/>
</dbReference>
<dbReference type="Gene3D" id="3.40.1190.10">
    <property type="entry name" value="Mur-like, catalytic domain"/>
    <property type="match status" value="1"/>
</dbReference>
<dbReference type="HAMAP" id="MF_00046">
    <property type="entry name" value="MurC"/>
    <property type="match status" value="1"/>
</dbReference>
<keyword evidence="4 14" id="KW-0963">Cytoplasm</keyword>
<evidence type="ECO:0000256" key="10">
    <source>
        <dbReference type="ARBA" id="ARBA00022984"/>
    </source>
</evidence>
<dbReference type="SUPFAM" id="SSF53623">
    <property type="entry name" value="MurD-like peptide ligases, catalytic domain"/>
    <property type="match status" value="1"/>
</dbReference>
<dbReference type="GeneID" id="88086266"/>
<keyword evidence="9 14" id="KW-0133">Cell shape</keyword>
<keyword evidence="10 14" id="KW-0573">Peptidoglycan synthesis</keyword>
<dbReference type="SUPFAM" id="SSF51984">
    <property type="entry name" value="MurCD N-terminal domain"/>
    <property type="match status" value="1"/>
</dbReference>
<reference evidence="18 19" key="1">
    <citation type="journal article" date="2012" name="BMC Genomics">
        <title>The genome sequence of Propionibacterium acidipropionici provides insights into its biotechnological and industrial potential.</title>
        <authorList>
            <person name="Parizzi L.P."/>
            <person name="Grassi M.C."/>
            <person name="Llerena L.A."/>
            <person name="Carazzolle M.F."/>
            <person name="Queiroz V.L."/>
            <person name="Lunardi I."/>
            <person name="Zeidler A.F."/>
            <person name="Teixeira P.J."/>
            <person name="Mieczkowski P."/>
            <person name="Rincones J."/>
            <person name="Pereira G.A."/>
        </authorList>
    </citation>
    <scope>NUCLEOTIDE SEQUENCE [LARGE SCALE GENOMIC DNA]</scope>
    <source>
        <strain evidence="19">ATCC 4875 / DSM 20272 / JCM 6432 / NBRC 12425 / NCIMB 8070</strain>
    </source>
</reference>
<comment type="catalytic activity">
    <reaction evidence="13 14">
        <text>UDP-N-acetyl-alpha-D-muramate + L-alanine + ATP = UDP-N-acetyl-alpha-D-muramoyl-L-alanine + ADP + phosphate + H(+)</text>
        <dbReference type="Rhea" id="RHEA:23372"/>
        <dbReference type="ChEBI" id="CHEBI:15378"/>
        <dbReference type="ChEBI" id="CHEBI:30616"/>
        <dbReference type="ChEBI" id="CHEBI:43474"/>
        <dbReference type="ChEBI" id="CHEBI:57972"/>
        <dbReference type="ChEBI" id="CHEBI:70757"/>
        <dbReference type="ChEBI" id="CHEBI:83898"/>
        <dbReference type="ChEBI" id="CHEBI:456216"/>
        <dbReference type="EC" id="6.3.2.8"/>
    </reaction>
</comment>
<evidence type="ECO:0000259" key="15">
    <source>
        <dbReference type="Pfam" id="PF01225"/>
    </source>
</evidence>
<name>K7RVU2_ACIA4</name>
<dbReference type="GO" id="GO:0008360">
    <property type="term" value="P:regulation of cell shape"/>
    <property type="evidence" value="ECO:0007669"/>
    <property type="project" value="UniProtKB-KW"/>
</dbReference>
<dbReference type="InterPro" id="IPR013221">
    <property type="entry name" value="Mur_ligase_cen"/>
</dbReference>
<dbReference type="EC" id="6.3.2.8" evidence="3 14"/>
<dbReference type="RefSeq" id="WP_015070015.1">
    <property type="nucleotide sequence ID" value="NC_019395.1"/>
</dbReference>
<evidence type="ECO:0000313" key="19">
    <source>
        <dbReference type="Proteomes" id="UP000000214"/>
    </source>
</evidence>
<protein>
    <recommendedName>
        <fullName evidence="3 14">UDP-N-acetylmuramate--L-alanine ligase</fullName>
        <ecNumber evidence="3 14">6.3.2.8</ecNumber>
    </recommendedName>
    <alternativeName>
        <fullName evidence="14">UDP-N-acetylmuramoyl-L-alanine synthetase</fullName>
    </alternativeName>
</protein>
<evidence type="ECO:0000256" key="13">
    <source>
        <dbReference type="ARBA" id="ARBA00047833"/>
    </source>
</evidence>